<gene>
    <name evidence="2" type="ORF">PHYBOEH_002446</name>
</gene>
<name>A0A8T1WWZ5_9STRA</name>
<evidence type="ECO:0000256" key="1">
    <source>
        <dbReference type="SAM" id="MobiDB-lite"/>
    </source>
</evidence>
<reference evidence="2" key="1">
    <citation type="submission" date="2021-02" db="EMBL/GenBank/DDBJ databases">
        <authorList>
            <person name="Palmer J.M."/>
        </authorList>
    </citation>
    <scope>NUCLEOTIDE SEQUENCE</scope>
    <source>
        <strain evidence="2">SCRP23</strain>
    </source>
</reference>
<evidence type="ECO:0000313" key="3">
    <source>
        <dbReference type="Proteomes" id="UP000693981"/>
    </source>
</evidence>
<feature type="compositionally biased region" description="Basic and acidic residues" evidence="1">
    <location>
        <begin position="43"/>
        <end position="63"/>
    </location>
</feature>
<proteinExistence type="predicted"/>
<accession>A0A8T1WWZ5</accession>
<evidence type="ECO:0000313" key="2">
    <source>
        <dbReference type="EMBL" id="KAG7396363.1"/>
    </source>
</evidence>
<dbReference type="Proteomes" id="UP000693981">
    <property type="component" value="Unassembled WGS sequence"/>
</dbReference>
<dbReference type="AlphaFoldDB" id="A0A8T1WWZ5"/>
<sequence>MATTAILSTHNIAAVSIMADSDAVKPSDEVSPHGHKLVGSLRGVEKADKDHTPTKVSSREDGEERVVSKAELVSALRISEGEAKVLRGILKGRAPEHILTKLNAPFEYVNGIKVYPKNSPEYKMYLFLVKYARNDLPYSMFHRS</sequence>
<dbReference type="EMBL" id="JAGDFL010000160">
    <property type="protein sequence ID" value="KAG7396363.1"/>
    <property type="molecule type" value="Genomic_DNA"/>
</dbReference>
<keyword evidence="3" id="KW-1185">Reference proteome</keyword>
<protein>
    <recommendedName>
        <fullName evidence="4">RxLR effector protein</fullName>
    </recommendedName>
</protein>
<organism evidence="2 3">
    <name type="scientific">Phytophthora boehmeriae</name>
    <dbReference type="NCBI Taxonomy" id="109152"/>
    <lineage>
        <taxon>Eukaryota</taxon>
        <taxon>Sar</taxon>
        <taxon>Stramenopiles</taxon>
        <taxon>Oomycota</taxon>
        <taxon>Peronosporomycetes</taxon>
        <taxon>Peronosporales</taxon>
        <taxon>Peronosporaceae</taxon>
        <taxon>Phytophthora</taxon>
    </lineage>
</organism>
<evidence type="ECO:0008006" key="4">
    <source>
        <dbReference type="Google" id="ProtNLM"/>
    </source>
</evidence>
<feature type="region of interest" description="Disordered" evidence="1">
    <location>
        <begin position="26"/>
        <end position="63"/>
    </location>
</feature>
<comment type="caution">
    <text evidence="2">The sequence shown here is derived from an EMBL/GenBank/DDBJ whole genome shotgun (WGS) entry which is preliminary data.</text>
</comment>